<dbReference type="KEGG" id="ffu:CLAFUR5_04756"/>
<feature type="region of interest" description="Disordered" evidence="1">
    <location>
        <begin position="1"/>
        <end position="36"/>
    </location>
</feature>
<dbReference type="EMBL" id="CP090166">
    <property type="protein sequence ID" value="UJO16831.1"/>
    <property type="molecule type" value="Genomic_DNA"/>
</dbReference>
<reference evidence="2" key="1">
    <citation type="submission" date="2021-12" db="EMBL/GenBank/DDBJ databases">
        <authorList>
            <person name="Zaccaron A."/>
            <person name="Stergiopoulos I."/>
        </authorList>
    </citation>
    <scope>NUCLEOTIDE SEQUENCE</scope>
    <source>
        <strain evidence="2">Race5_Kim</strain>
    </source>
</reference>
<reference evidence="2" key="2">
    <citation type="journal article" date="2022" name="Microb. Genom.">
        <title>A chromosome-scale genome assembly of the tomato pathogen Cladosporium fulvum reveals a compartmentalized genome architecture and the presence of a dispensable chromosome.</title>
        <authorList>
            <person name="Zaccaron A.Z."/>
            <person name="Chen L.H."/>
            <person name="Samaras A."/>
            <person name="Stergiopoulos I."/>
        </authorList>
    </citation>
    <scope>NUCLEOTIDE SEQUENCE</scope>
    <source>
        <strain evidence="2">Race5_Kim</strain>
    </source>
</reference>
<evidence type="ECO:0000313" key="3">
    <source>
        <dbReference type="Proteomes" id="UP000756132"/>
    </source>
</evidence>
<name>A0A9Q8P8F6_PASFU</name>
<dbReference type="RefSeq" id="XP_047761197.1">
    <property type="nucleotide sequence ID" value="XM_047903904.1"/>
</dbReference>
<evidence type="ECO:0000313" key="2">
    <source>
        <dbReference type="EMBL" id="UJO16831.1"/>
    </source>
</evidence>
<protein>
    <submittedName>
        <fullName evidence="2">Uncharacterized protein</fullName>
    </submittedName>
</protein>
<proteinExistence type="predicted"/>
<dbReference type="Proteomes" id="UP000756132">
    <property type="component" value="Chromosome 4"/>
</dbReference>
<sequence length="108" mass="11287">MADPQNPDSEMADVEELDLPTGPLPPDLPTDRGGFEGFSDALQGALPRGCSAVCSLSPAFVVDEVDFPVEGENKVESANVVTRTLGGASACFSEGARALQSARMCRGW</sequence>
<organism evidence="2 3">
    <name type="scientific">Passalora fulva</name>
    <name type="common">Tomato leaf mold</name>
    <name type="synonym">Cladosporium fulvum</name>
    <dbReference type="NCBI Taxonomy" id="5499"/>
    <lineage>
        <taxon>Eukaryota</taxon>
        <taxon>Fungi</taxon>
        <taxon>Dikarya</taxon>
        <taxon>Ascomycota</taxon>
        <taxon>Pezizomycotina</taxon>
        <taxon>Dothideomycetes</taxon>
        <taxon>Dothideomycetidae</taxon>
        <taxon>Mycosphaerellales</taxon>
        <taxon>Mycosphaerellaceae</taxon>
        <taxon>Fulvia</taxon>
    </lineage>
</organism>
<gene>
    <name evidence="2" type="ORF">CLAFUR5_04756</name>
</gene>
<evidence type="ECO:0000256" key="1">
    <source>
        <dbReference type="SAM" id="MobiDB-lite"/>
    </source>
</evidence>
<dbReference type="AlphaFoldDB" id="A0A9Q8P8F6"/>
<keyword evidence="3" id="KW-1185">Reference proteome</keyword>
<accession>A0A9Q8P8F6</accession>
<dbReference type="GeneID" id="71984634"/>